<feature type="region of interest" description="Disordered" evidence="1">
    <location>
        <begin position="65"/>
        <end position="113"/>
    </location>
</feature>
<name>A0A0C9V764_SPHS4</name>
<protein>
    <submittedName>
        <fullName evidence="2">Uncharacterized protein</fullName>
    </submittedName>
</protein>
<evidence type="ECO:0000313" key="2">
    <source>
        <dbReference type="EMBL" id="KIJ42829.1"/>
    </source>
</evidence>
<evidence type="ECO:0000313" key="3">
    <source>
        <dbReference type="Proteomes" id="UP000054279"/>
    </source>
</evidence>
<dbReference type="HOGENOM" id="CLU_1723514_0_0_1"/>
<accession>A0A0C9V764</accession>
<dbReference type="EMBL" id="KN837127">
    <property type="protein sequence ID" value="KIJ42829.1"/>
    <property type="molecule type" value="Genomic_DNA"/>
</dbReference>
<reference evidence="2 3" key="1">
    <citation type="submission" date="2014-06" db="EMBL/GenBank/DDBJ databases">
        <title>Evolutionary Origins and Diversification of the Mycorrhizal Mutualists.</title>
        <authorList>
            <consortium name="DOE Joint Genome Institute"/>
            <consortium name="Mycorrhizal Genomics Consortium"/>
            <person name="Kohler A."/>
            <person name="Kuo A."/>
            <person name="Nagy L.G."/>
            <person name="Floudas D."/>
            <person name="Copeland A."/>
            <person name="Barry K.W."/>
            <person name="Cichocki N."/>
            <person name="Veneault-Fourrey C."/>
            <person name="LaButti K."/>
            <person name="Lindquist E.A."/>
            <person name="Lipzen A."/>
            <person name="Lundell T."/>
            <person name="Morin E."/>
            <person name="Murat C."/>
            <person name="Riley R."/>
            <person name="Ohm R."/>
            <person name="Sun H."/>
            <person name="Tunlid A."/>
            <person name="Henrissat B."/>
            <person name="Grigoriev I.V."/>
            <person name="Hibbett D.S."/>
            <person name="Martin F."/>
        </authorList>
    </citation>
    <scope>NUCLEOTIDE SEQUENCE [LARGE SCALE GENOMIC DNA]</scope>
    <source>
        <strain evidence="2 3">SS14</strain>
    </source>
</reference>
<proteinExistence type="predicted"/>
<dbReference type="Proteomes" id="UP000054279">
    <property type="component" value="Unassembled WGS sequence"/>
</dbReference>
<evidence type="ECO:0000256" key="1">
    <source>
        <dbReference type="SAM" id="MobiDB-lite"/>
    </source>
</evidence>
<dbReference type="AlphaFoldDB" id="A0A0C9V764"/>
<organism evidence="2 3">
    <name type="scientific">Sphaerobolus stellatus (strain SS14)</name>
    <dbReference type="NCBI Taxonomy" id="990650"/>
    <lineage>
        <taxon>Eukaryota</taxon>
        <taxon>Fungi</taxon>
        <taxon>Dikarya</taxon>
        <taxon>Basidiomycota</taxon>
        <taxon>Agaricomycotina</taxon>
        <taxon>Agaricomycetes</taxon>
        <taxon>Phallomycetidae</taxon>
        <taxon>Geastrales</taxon>
        <taxon>Sphaerobolaceae</taxon>
        <taxon>Sphaerobolus</taxon>
    </lineage>
</organism>
<sequence length="152" mass="16589">MAISMPDAALADSMLASTISTGPAPCRLLIKGTQRIAVGLMPMPSIPPPIRHEIEAPHFDQHRFMPGPNAPGRRLTPLPQLPVSSPPPSEYLLTRHGHSSPGPAVAGPSHFPGAYEDDKEEIYEICRRCDTAYPVQAFDDHVCDPKSRRNSY</sequence>
<gene>
    <name evidence="2" type="ORF">M422DRAFT_253922</name>
</gene>
<keyword evidence="3" id="KW-1185">Reference proteome</keyword>